<dbReference type="PANTHER" id="PTHR43428:SF1">
    <property type="entry name" value="ARSENATE REDUCTASE"/>
    <property type="match status" value="1"/>
</dbReference>
<dbReference type="SUPFAM" id="SSF52788">
    <property type="entry name" value="Phosphotyrosine protein phosphatases I"/>
    <property type="match status" value="1"/>
</dbReference>
<organism evidence="3 4">
    <name type="scientific">Streptomyces phyllanthi</name>
    <dbReference type="NCBI Taxonomy" id="1803180"/>
    <lineage>
        <taxon>Bacteria</taxon>
        <taxon>Bacillati</taxon>
        <taxon>Actinomycetota</taxon>
        <taxon>Actinomycetes</taxon>
        <taxon>Kitasatosporales</taxon>
        <taxon>Streptomycetaceae</taxon>
        <taxon>Streptomyces</taxon>
    </lineage>
</organism>
<dbReference type="PANTHER" id="PTHR43428">
    <property type="entry name" value="ARSENATE REDUCTASE"/>
    <property type="match status" value="1"/>
</dbReference>
<evidence type="ECO:0000313" key="4">
    <source>
        <dbReference type="Proteomes" id="UP000326979"/>
    </source>
</evidence>
<keyword evidence="1" id="KW-0059">Arsenical resistance</keyword>
<dbReference type="RefSeq" id="WP_152788375.1">
    <property type="nucleotide sequence ID" value="NZ_BAABEQ010000021.1"/>
</dbReference>
<dbReference type="InterPro" id="IPR023485">
    <property type="entry name" value="Ptyr_pPase"/>
</dbReference>
<keyword evidence="4" id="KW-1185">Reference proteome</keyword>
<evidence type="ECO:0000259" key="2">
    <source>
        <dbReference type="SMART" id="SM00226"/>
    </source>
</evidence>
<proteinExistence type="predicted"/>
<feature type="domain" description="Phosphotyrosine protein phosphatase I" evidence="2">
    <location>
        <begin position="14"/>
        <end position="126"/>
    </location>
</feature>
<dbReference type="AlphaFoldDB" id="A0A5N8W8F4"/>
<dbReference type="EMBL" id="VJZE01000223">
    <property type="protein sequence ID" value="MPY43402.1"/>
    <property type="molecule type" value="Genomic_DNA"/>
</dbReference>
<protein>
    <submittedName>
        <fullName evidence="3">Arsenate reductase ArsC</fullName>
    </submittedName>
</protein>
<evidence type="ECO:0000256" key="1">
    <source>
        <dbReference type="ARBA" id="ARBA00022849"/>
    </source>
</evidence>
<gene>
    <name evidence="3" type="ORF">FNH04_26845</name>
</gene>
<dbReference type="SMART" id="SM00226">
    <property type="entry name" value="LMWPc"/>
    <property type="match status" value="1"/>
</dbReference>
<dbReference type="Pfam" id="PF01451">
    <property type="entry name" value="LMWPc"/>
    <property type="match status" value="1"/>
</dbReference>
<evidence type="ECO:0000313" key="3">
    <source>
        <dbReference type="EMBL" id="MPY43402.1"/>
    </source>
</evidence>
<dbReference type="GO" id="GO:0046685">
    <property type="term" value="P:response to arsenic-containing substance"/>
    <property type="evidence" value="ECO:0007669"/>
    <property type="project" value="UniProtKB-KW"/>
</dbReference>
<name>A0A5N8W8F4_9ACTN</name>
<accession>A0A5N8W8F4</accession>
<dbReference type="InterPro" id="IPR036196">
    <property type="entry name" value="Ptyr_pPase_sf"/>
</dbReference>
<sequence>MTASPPPVLPDERLAAGIARLAHRAQGRVVVSSAGTHPTAEVEPTVAEALTEAGVDLTDAFPKPLTEEAVQAADIVITMGCGDACPVLPGRRYLDWPITDPEGAPIAVVRGIRDEIGAHITELLASLPST</sequence>
<dbReference type="Gene3D" id="3.40.50.2300">
    <property type="match status" value="1"/>
</dbReference>
<dbReference type="OrthoDB" id="9799372at2"/>
<comment type="caution">
    <text evidence="3">The sequence shown here is derived from an EMBL/GenBank/DDBJ whole genome shotgun (WGS) entry which is preliminary data.</text>
</comment>
<dbReference type="Proteomes" id="UP000326979">
    <property type="component" value="Unassembled WGS sequence"/>
</dbReference>
<reference evidence="3 4" key="1">
    <citation type="submission" date="2019-07" db="EMBL/GenBank/DDBJ databases">
        <title>New species of Amycolatopsis and Streptomyces.</title>
        <authorList>
            <person name="Duangmal K."/>
            <person name="Teo W.F.A."/>
            <person name="Lipun K."/>
        </authorList>
    </citation>
    <scope>NUCLEOTIDE SEQUENCE [LARGE SCALE GENOMIC DNA]</scope>
    <source>
        <strain evidence="3 4">TISTR 2346</strain>
    </source>
</reference>